<evidence type="ECO:0000256" key="1">
    <source>
        <dbReference type="ARBA" id="ARBA00010646"/>
    </source>
</evidence>
<name>A0A1M6AE83_9RHOB</name>
<keyword evidence="2" id="KW-0378">Hydrolase</keyword>
<dbReference type="PANTHER" id="PTHR34135">
    <property type="entry name" value="LYSOZYME"/>
    <property type="match status" value="1"/>
</dbReference>
<comment type="similarity">
    <text evidence="1">Belongs to the glycosyl hydrolase 25 family.</text>
</comment>
<dbReference type="OrthoDB" id="9798192at2"/>
<evidence type="ECO:0000256" key="4">
    <source>
        <dbReference type="SAM" id="SignalP"/>
    </source>
</evidence>
<dbReference type="GO" id="GO:0016052">
    <property type="term" value="P:carbohydrate catabolic process"/>
    <property type="evidence" value="ECO:0007669"/>
    <property type="project" value="TreeGrafter"/>
</dbReference>
<dbReference type="GO" id="GO:0009253">
    <property type="term" value="P:peptidoglycan catabolic process"/>
    <property type="evidence" value="ECO:0007669"/>
    <property type="project" value="InterPro"/>
</dbReference>
<accession>A0A1M6AE83</accession>
<dbReference type="RefSeq" id="WP_073326043.1">
    <property type="nucleotide sequence ID" value="NZ_FQYO01000001.1"/>
</dbReference>
<protein>
    <submittedName>
        <fullName evidence="5">Lysozyme</fullName>
    </submittedName>
</protein>
<evidence type="ECO:0000256" key="2">
    <source>
        <dbReference type="ARBA" id="ARBA00022801"/>
    </source>
</evidence>
<dbReference type="Pfam" id="PF01183">
    <property type="entry name" value="Glyco_hydro_25"/>
    <property type="match status" value="1"/>
</dbReference>
<dbReference type="GO" id="GO:0003796">
    <property type="term" value="F:lysozyme activity"/>
    <property type="evidence" value="ECO:0007669"/>
    <property type="project" value="InterPro"/>
</dbReference>
<dbReference type="SUPFAM" id="SSF51445">
    <property type="entry name" value="(Trans)glycosidases"/>
    <property type="match status" value="1"/>
</dbReference>
<evidence type="ECO:0000313" key="6">
    <source>
        <dbReference type="Proteomes" id="UP000184292"/>
    </source>
</evidence>
<reference evidence="5 6" key="1">
    <citation type="submission" date="2016-11" db="EMBL/GenBank/DDBJ databases">
        <authorList>
            <person name="Jaros S."/>
            <person name="Januszkiewicz K."/>
            <person name="Wedrychowicz H."/>
        </authorList>
    </citation>
    <scope>NUCLEOTIDE SEQUENCE [LARGE SCALE GENOMIC DNA]</scope>
    <source>
        <strain evidence="5 6">DSM 100565</strain>
    </source>
</reference>
<dbReference type="GO" id="GO:0016998">
    <property type="term" value="P:cell wall macromolecule catabolic process"/>
    <property type="evidence" value="ECO:0007669"/>
    <property type="project" value="InterPro"/>
</dbReference>
<feature type="chain" id="PRO_5012319248" evidence="4">
    <location>
        <begin position="24"/>
        <end position="270"/>
    </location>
</feature>
<dbReference type="PROSITE" id="PS51257">
    <property type="entry name" value="PROKAR_LIPOPROTEIN"/>
    <property type="match status" value="1"/>
</dbReference>
<dbReference type="InterPro" id="IPR018077">
    <property type="entry name" value="Glyco_hydro_fam25_subgr"/>
</dbReference>
<dbReference type="PANTHER" id="PTHR34135:SF2">
    <property type="entry name" value="LYSOZYME"/>
    <property type="match status" value="1"/>
</dbReference>
<organism evidence="5 6">
    <name type="scientific">Wenxinia saemankumensis</name>
    <dbReference type="NCBI Taxonomy" id="1447782"/>
    <lineage>
        <taxon>Bacteria</taxon>
        <taxon>Pseudomonadati</taxon>
        <taxon>Pseudomonadota</taxon>
        <taxon>Alphaproteobacteria</taxon>
        <taxon>Rhodobacterales</taxon>
        <taxon>Roseobacteraceae</taxon>
        <taxon>Wenxinia</taxon>
    </lineage>
</organism>
<keyword evidence="6" id="KW-1185">Reference proteome</keyword>
<dbReference type="InterPro" id="IPR002053">
    <property type="entry name" value="Glyco_hydro_25"/>
</dbReference>
<dbReference type="InterPro" id="IPR017853">
    <property type="entry name" value="GH"/>
</dbReference>
<dbReference type="AlphaFoldDB" id="A0A1M6AE83"/>
<keyword evidence="4" id="KW-0732">Signal</keyword>
<gene>
    <name evidence="5" type="ORF">SAMN05444417_0387</name>
</gene>
<proteinExistence type="inferred from homology"/>
<sequence length="270" mass="29848">MRLTRRAACLGLASLAACGPRGGAVPAGLPGRVPLPTAVRPPRFGDRDPVTNWSGGPAPSTYAVHGIDASRFQGAIDWRSAAAAGVNFAFLKATEGGDRLDERFAENFAGAAAAGVPVGGYHFYYFCRSPEDQARWFIRNVPRTPGALPPVLDLEWNPFSPTCVTRPPQAEVRRVVETWLSIVTQHYQQRPIVYVPIEFWRDRDVSRLPADYWLRSVARHPDEAFPDGSWTFWQYSATGIVPGIEGDCDLNVYGGGETLWRRWLAARRHG</sequence>
<dbReference type="Gene3D" id="3.20.20.80">
    <property type="entry name" value="Glycosidases"/>
    <property type="match status" value="1"/>
</dbReference>
<evidence type="ECO:0000313" key="5">
    <source>
        <dbReference type="EMBL" id="SHI34765.1"/>
    </source>
</evidence>
<feature type="signal peptide" evidence="4">
    <location>
        <begin position="1"/>
        <end position="23"/>
    </location>
</feature>
<evidence type="ECO:0000256" key="3">
    <source>
        <dbReference type="ARBA" id="ARBA00023295"/>
    </source>
</evidence>
<keyword evidence="3" id="KW-0326">Glycosidase</keyword>
<dbReference type="PROSITE" id="PS51904">
    <property type="entry name" value="GLYCOSYL_HYDROL_F25_2"/>
    <property type="match status" value="1"/>
</dbReference>
<dbReference type="SMART" id="SM00641">
    <property type="entry name" value="Glyco_25"/>
    <property type="match status" value="1"/>
</dbReference>
<dbReference type="Proteomes" id="UP000184292">
    <property type="component" value="Unassembled WGS sequence"/>
</dbReference>
<dbReference type="EMBL" id="FQYO01000001">
    <property type="protein sequence ID" value="SHI34765.1"/>
    <property type="molecule type" value="Genomic_DNA"/>
</dbReference>